<evidence type="ECO:0000313" key="3">
    <source>
        <dbReference type="Proteomes" id="UP000551501"/>
    </source>
</evidence>
<feature type="compositionally biased region" description="Low complexity" evidence="1">
    <location>
        <begin position="340"/>
        <end position="371"/>
    </location>
</feature>
<accession>A0A840F6R5</accession>
<dbReference type="EMBL" id="JACIFP010000001">
    <property type="protein sequence ID" value="MBB4137249.1"/>
    <property type="molecule type" value="Genomic_DNA"/>
</dbReference>
<feature type="compositionally biased region" description="Polar residues" evidence="1">
    <location>
        <begin position="459"/>
        <end position="468"/>
    </location>
</feature>
<gene>
    <name evidence="2" type="ORF">BKA16_003801</name>
</gene>
<feature type="compositionally biased region" description="Low complexity" evidence="1">
    <location>
        <begin position="406"/>
        <end position="429"/>
    </location>
</feature>
<feature type="compositionally biased region" description="Gly residues" evidence="1">
    <location>
        <begin position="430"/>
        <end position="450"/>
    </location>
</feature>
<comment type="caution">
    <text evidence="2">The sequence shown here is derived from an EMBL/GenBank/DDBJ whole genome shotgun (WGS) entry which is preliminary data.</text>
</comment>
<proteinExistence type="predicted"/>
<evidence type="ECO:0000313" key="2">
    <source>
        <dbReference type="EMBL" id="MBB4137249.1"/>
    </source>
</evidence>
<sequence length="501" mass="49247">MAPSGEHRPEKLGQAEVRAAAIATGNAATVLRERVTSLSRVASGKTVNEQLELITQQAGIAEKVSKNLGVVADALKIREDAARAWNRDAAKDSEIKAAEAAVAAAKQKLKDAAAASGDTSAASTELENAQNKLGELVRKRRAADKAYDDAEKKAAEKLGELEGEGTGGVQSGDHGRVTPGPGTGDKPETSSGGVTAPGAGSPRPSGENGKRDDPSKKTAGTGTGASKPSAAPSTTPSSTKPAETEGSTATPESAAALAALLGQQQQPQAQQAAQPAASTPTASAPVASTPQSDKGKDTSQSKSNSLDKLLGPDGVIDVGDLATLGVPLTSGGTVAPASHTSTPAVAVTPTSPAAPSTPSTTGLSASSTANAQAPTSGTSATGLHTPTDVSGRSGEPRSAFSVGPETKTSAGTNTSSSAAPAHVTGARPMGAGGMPMMGPMGAMGGPGGAGRGDKDREQTVSAPGSEQSEIMHGRHSAAEAVPGGTIARGDGRRSGPPADAA</sequence>
<reference evidence="2 3" key="1">
    <citation type="submission" date="2020-08" db="EMBL/GenBank/DDBJ databases">
        <title>Sequencing the genomes of 1000 actinobacteria strains.</title>
        <authorList>
            <person name="Klenk H.-P."/>
        </authorList>
    </citation>
    <scope>NUCLEOTIDE SEQUENCE [LARGE SCALE GENOMIC DNA]</scope>
    <source>
        <strain evidence="2 3">DSM 45298</strain>
    </source>
</reference>
<dbReference type="AlphaFoldDB" id="A0A840F6R5"/>
<keyword evidence="3" id="KW-1185">Reference proteome</keyword>
<dbReference type="RefSeq" id="WP_183372128.1">
    <property type="nucleotide sequence ID" value="NZ_BAABHL010000126.1"/>
</dbReference>
<organism evidence="2 3">
    <name type="scientific">Gordonia humi</name>
    <dbReference type="NCBI Taxonomy" id="686429"/>
    <lineage>
        <taxon>Bacteria</taxon>
        <taxon>Bacillati</taxon>
        <taxon>Actinomycetota</taxon>
        <taxon>Actinomycetes</taxon>
        <taxon>Mycobacteriales</taxon>
        <taxon>Gordoniaceae</taxon>
        <taxon>Gordonia</taxon>
    </lineage>
</organism>
<dbReference type="Proteomes" id="UP000551501">
    <property type="component" value="Unassembled WGS sequence"/>
</dbReference>
<feature type="compositionally biased region" description="Basic and acidic residues" evidence="1">
    <location>
        <begin position="145"/>
        <end position="160"/>
    </location>
</feature>
<feature type="region of interest" description="Disordered" evidence="1">
    <location>
        <begin position="145"/>
        <end position="501"/>
    </location>
</feature>
<protein>
    <submittedName>
        <fullName evidence="2">Uncharacterized protein</fullName>
    </submittedName>
</protein>
<name>A0A840F6R5_9ACTN</name>
<feature type="compositionally biased region" description="Polar residues" evidence="1">
    <location>
        <begin position="372"/>
        <end position="390"/>
    </location>
</feature>
<evidence type="ECO:0000256" key="1">
    <source>
        <dbReference type="SAM" id="MobiDB-lite"/>
    </source>
</evidence>
<feature type="compositionally biased region" description="Low complexity" evidence="1">
    <location>
        <begin position="224"/>
        <end position="292"/>
    </location>
</feature>